<organism evidence="2 3">
    <name type="scientific">Saguinus oedipus</name>
    <name type="common">Cotton-top tamarin</name>
    <name type="synonym">Oedipomidas oedipus</name>
    <dbReference type="NCBI Taxonomy" id="9490"/>
    <lineage>
        <taxon>Eukaryota</taxon>
        <taxon>Metazoa</taxon>
        <taxon>Chordata</taxon>
        <taxon>Craniata</taxon>
        <taxon>Vertebrata</taxon>
        <taxon>Euteleostomi</taxon>
        <taxon>Mammalia</taxon>
        <taxon>Eutheria</taxon>
        <taxon>Euarchontoglires</taxon>
        <taxon>Primates</taxon>
        <taxon>Haplorrhini</taxon>
        <taxon>Platyrrhini</taxon>
        <taxon>Cebidae</taxon>
        <taxon>Callitrichinae</taxon>
        <taxon>Saguinus</taxon>
    </lineage>
</organism>
<reference evidence="2 3" key="1">
    <citation type="submission" date="2023-05" db="EMBL/GenBank/DDBJ databases">
        <title>B98-5 Cell Line De Novo Hybrid Assembly: An Optical Mapping Approach.</title>
        <authorList>
            <person name="Kananen K."/>
            <person name="Auerbach J.A."/>
            <person name="Kautto E."/>
            <person name="Blachly J.S."/>
        </authorList>
    </citation>
    <scope>NUCLEOTIDE SEQUENCE [LARGE SCALE GENOMIC DNA]</scope>
    <source>
        <strain evidence="2">B95-8</strain>
        <tissue evidence="2">Cell line</tissue>
    </source>
</reference>
<comment type="caution">
    <text evidence="2">The sequence shown here is derived from an EMBL/GenBank/DDBJ whole genome shotgun (WGS) entry which is preliminary data.</text>
</comment>
<accession>A0ABQ9UHT6</accession>
<proteinExistence type="predicted"/>
<feature type="region of interest" description="Disordered" evidence="1">
    <location>
        <begin position="1"/>
        <end position="60"/>
    </location>
</feature>
<evidence type="ECO:0000313" key="3">
    <source>
        <dbReference type="Proteomes" id="UP001266305"/>
    </source>
</evidence>
<evidence type="ECO:0000313" key="2">
    <source>
        <dbReference type="EMBL" id="KAK2096634.1"/>
    </source>
</evidence>
<dbReference type="EMBL" id="JASSZA010000012">
    <property type="protein sequence ID" value="KAK2096634.1"/>
    <property type="molecule type" value="Genomic_DNA"/>
</dbReference>
<evidence type="ECO:0000256" key="1">
    <source>
        <dbReference type="SAM" id="MobiDB-lite"/>
    </source>
</evidence>
<feature type="compositionally biased region" description="Basic and acidic residues" evidence="1">
    <location>
        <begin position="33"/>
        <end position="55"/>
    </location>
</feature>
<protein>
    <submittedName>
        <fullName evidence="2">Uncharacterized protein</fullName>
    </submittedName>
</protein>
<sequence>MFTSPSVSQLPQQGHLPLNTEADMLTQMGVATRKREAKGEEERIPRSLGKGEETSRAPSSVSFLGLGVPALHPAPPHPGSISPSADSLLSVKNSFVLMATNATEKEAGKGQDSSGISRKLQGLASSNIMLKASCSLLLPFMLPELSISQNLHSNQPSPPRGFLWEAGSLAKSNLPKI</sequence>
<dbReference type="Proteomes" id="UP001266305">
    <property type="component" value="Unassembled WGS sequence"/>
</dbReference>
<keyword evidence="3" id="KW-1185">Reference proteome</keyword>
<name>A0ABQ9UHT6_SAGOE</name>
<gene>
    <name evidence="2" type="ORF">P7K49_025668</name>
</gene>
<feature type="compositionally biased region" description="Polar residues" evidence="1">
    <location>
        <begin position="1"/>
        <end position="12"/>
    </location>
</feature>